<dbReference type="Proteomes" id="UP000593892">
    <property type="component" value="Chromosome"/>
</dbReference>
<name>A0A7S7SN83_PALFE</name>
<dbReference type="Pfam" id="PF02276">
    <property type="entry name" value="CytoC_RC"/>
    <property type="match status" value="1"/>
</dbReference>
<dbReference type="SUPFAM" id="SSF48695">
    <property type="entry name" value="Multiheme cytochromes"/>
    <property type="match status" value="1"/>
</dbReference>
<comment type="function">
    <text evidence="1">The reaction center of purple bacteria contains a tightly bound cytochrome molecule which re-reduces the photo oxidized primary electron donor.</text>
</comment>
<evidence type="ECO:0000313" key="11">
    <source>
        <dbReference type="EMBL" id="QOY90698.1"/>
    </source>
</evidence>
<keyword evidence="10" id="KW-0732">Signal</keyword>
<evidence type="ECO:0000313" key="12">
    <source>
        <dbReference type="Proteomes" id="UP000593892"/>
    </source>
</evidence>
<evidence type="ECO:0000256" key="4">
    <source>
        <dbReference type="ARBA" id="ARBA00022531"/>
    </source>
</evidence>
<dbReference type="KEGG" id="pfer:IRI77_12360"/>
<evidence type="ECO:0000256" key="8">
    <source>
        <dbReference type="ARBA" id="ARBA00023004"/>
    </source>
</evidence>
<keyword evidence="4" id="KW-0602">Photosynthesis</keyword>
<dbReference type="AlphaFoldDB" id="A0A7S7SN83"/>
<dbReference type="Gene3D" id="1.10.468.10">
    <property type="entry name" value="Photosynthetic Reaction Center, subunit C, domain 2"/>
    <property type="match status" value="1"/>
</dbReference>
<dbReference type="GO" id="GO:0030077">
    <property type="term" value="C:plasma membrane light-harvesting complex"/>
    <property type="evidence" value="ECO:0007669"/>
    <property type="project" value="InterPro"/>
</dbReference>
<dbReference type="InterPro" id="IPR036280">
    <property type="entry name" value="Multihaem_cyt_sf"/>
</dbReference>
<accession>A0A7S7SN83</accession>
<feature type="chain" id="PRO_5033058594" description="Photosynthetic reaction center cytochrome c subunit" evidence="10">
    <location>
        <begin position="22"/>
        <end position="353"/>
    </location>
</feature>
<proteinExistence type="predicted"/>
<dbReference type="GO" id="GO:0019684">
    <property type="term" value="P:photosynthesis, light reaction"/>
    <property type="evidence" value="ECO:0007669"/>
    <property type="project" value="InterPro"/>
</dbReference>
<dbReference type="EMBL" id="CP063849">
    <property type="protein sequence ID" value="QOY90698.1"/>
    <property type="molecule type" value="Genomic_DNA"/>
</dbReference>
<evidence type="ECO:0000256" key="3">
    <source>
        <dbReference type="ARBA" id="ARBA00022448"/>
    </source>
</evidence>
<sequence>MKTQVRLACVAIAVVLGQVQAQTAEPKKAEEVYKNITELKGTPADQLLPAMQFISASLGVQCSFCHVQGKNEADDKKAKLDAREMIAMTNAMNKTHFKGQRELTCNSCHHGATHPASMPPVQTSDEVHAEAPRPSGPTPTAEQILDKYVEALGGEQAIQKVTSRVIKGVILAGGQESPIEITAKAPNKRISAMTMPNGQSLTAFDGTSGWLGNTGRPARVMSAAESDAARMDAEMYMAVKIKSFFESIRPGRPEKIGDVACVALMGMRPGQPPVRMFFDRGTGLLVRTIRYTETPLGRNPTQIDYADYKEVDGVKLPMKWTLARPNGRFTIQIKEVQQNVPVEDSKFAKPAGE</sequence>
<evidence type="ECO:0000256" key="6">
    <source>
        <dbReference type="ARBA" id="ARBA00022723"/>
    </source>
</evidence>
<dbReference type="GO" id="GO:0005506">
    <property type="term" value="F:iron ion binding"/>
    <property type="evidence" value="ECO:0007669"/>
    <property type="project" value="InterPro"/>
</dbReference>
<organism evidence="11 12">
    <name type="scientific">Paludibaculum fermentans</name>
    <dbReference type="NCBI Taxonomy" id="1473598"/>
    <lineage>
        <taxon>Bacteria</taxon>
        <taxon>Pseudomonadati</taxon>
        <taxon>Acidobacteriota</taxon>
        <taxon>Terriglobia</taxon>
        <taxon>Bryobacterales</taxon>
        <taxon>Bryobacteraceae</taxon>
        <taxon>Paludibaculum</taxon>
    </lineage>
</organism>
<evidence type="ECO:0000256" key="9">
    <source>
        <dbReference type="SAM" id="MobiDB-lite"/>
    </source>
</evidence>
<evidence type="ECO:0000256" key="5">
    <source>
        <dbReference type="ARBA" id="ARBA00022617"/>
    </source>
</evidence>
<keyword evidence="6" id="KW-0479">Metal-binding</keyword>
<dbReference type="InterPro" id="IPR023119">
    <property type="entry name" value="Multihaem_cyt_PRC_cyt_su-like"/>
</dbReference>
<gene>
    <name evidence="11" type="ORF">IRI77_12360</name>
</gene>
<feature type="region of interest" description="Disordered" evidence="9">
    <location>
        <begin position="108"/>
        <end position="140"/>
    </location>
</feature>
<evidence type="ECO:0000256" key="10">
    <source>
        <dbReference type="SAM" id="SignalP"/>
    </source>
</evidence>
<dbReference type="GO" id="GO:0009055">
    <property type="term" value="F:electron transfer activity"/>
    <property type="evidence" value="ECO:0007669"/>
    <property type="project" value="InterPro"/>
</dbReference>
<feature type="signal peptide" evidence="10">
    <location>
        <begin position="1"/>
        <end position="21"/>
    </location>
</feature>
<keyword evidence="12" id="KW-1185">Reference proteome</keyword>
<reference evidence="11 12" key="1">
    <citation type="submission" date="2020-10" db="EMBL/GenBank/DDBJ databases">
        <title>Complete genome sequence of Paludibaculum fermentans P105T, a facultatively anaerobic acidobacterium capable of dissimilatory Fe(III) reduction.</title>
        <authorList>
            <person name="Dedysh S.N."/>
            <person name="Beletsky A.V."/>
            <person name="Kulichevskaya I.S."/>
            <person name="Mardanov A.V."/>
            <person name="Ravin N.V."/>
        </authorList>
    </citation>
    <scope>NUCLEOTIDE SEQUENCE [LARGE SCALE GENOMIC DNA]</scope>
    <source>
        <strain evidence="11 12">P105</strain>
    </source>
</reference>
<dbReference type="InterPro" id="IPR003158">
    <property type="entry name" value="Photosyn_RC_cyt_c-su"/>
</dbReference>
<evidence type="ECO:0000256" key="2">
    <source>
        <dbReference type="ARBA" id="ARBA00015978"/>
    </source>
</evidence>
<keyword evidence="8" id="KW-0408">Iron</keyword>
<evidence type="ECO:0000256" key="7">
    <source>
        <dbReference type="ARBA" id="ARBA00022982"/>
    </source>
</evidence>
<keyword evidence="7" id="KW-0249">Electron transport</keyword>
<dbReference type="GO" id="GO:0020037">
    <property type="term" value="F:heme binding"/>
    <property type="evidence" value="ECO:0007669"/>
    <property type="project" value="InterPro"/>
</dbReference>
<evidence type="ECO:0000256" key="1">
    <source>
        <dbReference type="ARBA" id="ARBA00003196"/>
    </source>
</evidence>
<keyword evidence="3" id="KW-0813">Transport</keyword>
<dbReference type="RefSeq" id="WP_194452356.1">
    <property type="nucleotide sequence ID" value="NZ_CP063849.1"/>
</dbReference>
<protein>
    <recommendedName>
        <fullName evidence="2">Photosynthetic reaction center cytochrome c subunit</fullName>
    </recommendedName>
</protein>
<keyword evidence="5" id="KW-0349">Heme</keyword>